<gene>
    <name evidence="1" type="ORF">Poly59_21970</name>
</gene>
<comment type="caution">
    <text evidence="1">The sequence shown here is derived from an EMBL/GenBank/DDBJ whole genome shotgun (WGS) entry which is preliminary data.</text>
</comment>
<evidence type="ECO:0000313" key="1">
    <source>
        <dbReference type="EMBL" id="TWU55894.1"/>
    </source>
</evidence>
<dbReference type="AlphaFoldDB" id="A0A5C6F5U1"/>
<dbReference type="Proteomes" id="UP000317977">
    <property type="component" value="Unassembled WGS sequence"/>
</dbReference>
<dbReference type="RefSeq" id="WP_146534005.1">
    <property type="nucleotide sequence ID" value="NZ_SJPX01000002.1"/>
</dbReference>
<name>A0A5C6F5U1_9BACT</name>
<dbReference type="OrthoDB" id="5509086at2"/>
<keyword evidence="2" id="KW-1185">Reference proteome</keyword>
<proteinExistence type="predicted"/>
<organism evidence="1 2">
    <name type="scientific">Rubripirellula reticaptiva</name>
    <dbReference type="NCBI Taxonomy" id="2528013"/>
    <lineage>
        <taxon>Bacteria</taxon>
        <taxon>Pseudomonadati</taxon>
        <taxon>Planctomycetota</taxon>
        <taxon>Planctomycetia</taxon>
        <taxon>Pirellulales</taxon>
        <taxon>Pirellulaceae</taxon>
        <taxon>Rubripirellula</taxon>
    </lineage>
</organism>
<dbReference type="EMBL" id="SJPX01000002">
    <property type="protein sequence ID" value="TWU55894.1"/>
    <property type="molecule type" value="Genomic_DNA"/>
</dbReference>
<accession>A0A5C6F5U1</accession>
<protein>
    <submittedName>
        <fullName evidence="1">Uncharacterized protein</fullName>
    </submittedName>
</protein>
<sequence length="218" mass="24145">MLMLPTTANSPLANPAYDRGAVSLIPLDEPTAYKQLDAYFERESCKRSLCEAAGIDDGDLIDRLADAGFTSDTLSALQLAPIALVAWASDSVSDEESQAAVRSIYKNRLFAQPAAASRVQSWLDVRPDESLRDLWVDYTECRLQSSPFVVRLYLWANVTTAQNRKVCPGQHHDIQDRVVHRTEQVALASGGCFGFGMICMGEQSVIDRVREIVQHSPR</sequence>
<reference evidence="1 2" key="1">
    <citation type="submission" date="2019-02" db="EMBL/GenBank/DDBJ databases">
        <title>Deep-cultivation of Planctomycetes and their phenomic and genomic characterization uncovers novel biology.</title>
        <authorList>
            <person name="Wiegand S."/>
            <person name="Jogler M."/>
            <person name="Boedeker C."/>
            <person name="Pinto D."/>
            <person name="Vollmers J."/>
            <person name="Rivas-Marin E."/>
            <person name="Kohn T."/>
            <person name="Peeters S.H."/>
            <person name="Heuer A."/>
            <person name="Rast P."/>
            <person name="Oberbeckmann S."/>
            <person name="Bunk B."/>
            <person name="Jeske O."/>
            <person name="Meyerdierks A."/>
            <person name="Storesund J.E."/>
            <person name="Kallscheuer N."/>
            <person name="Luecker S."/>
            <person name="Lage O.M."/>
            <person name="Pohl T."/>
            <person name="Merkel B.J."/>
            <person name="Hornburger P."/>
            <person name="Mueller R.-W."/>
            <person name="Bruemmer F."/>
            <person name="Labrenz M."/>
            <person name="Spormann A.M."/>
            <person name="Op Den Camp H."/>
            <person name="Overmann J."/>
            <person name="Amann R."/>
            <person name="Jetten M.S.M."/>
            <person name="Mascher T."/>
            <person name="Medema M.H."/>
            <person name="Devos D.P."/>
            <person name="Kaster A.-K."/>
            <person name="Ovreas L."/>
            <person name="Rohde M."/>
            <person name="Galperin M.Y."/>
            <person name="Jogler C."/>
        </authorList>
    </citation>
    <scope>NUCLEOTIDE SEQUENCE [LARGE SCALE GENOMIC DNA]</scope>
    <source>
        <strain evidence="1 2">Poly59</strain>
    </source>
</reference>
<evidence type="ECO:0000313" key="2">
    <source>
        <dbReference type="Proteomes" id="UP000317977"/>
    </source>
</evidence>